<dbReference type="GO" id="GO:0006729">
    <property type="term" value="P:tetrahydrobiopterin biosynthetic process"/>
    <property type="evidence" value="ECO:0007669"/>
    <property type="project" value="InterPro"/>
</dbReference>
<evidence type="ECO:0000256" key="2">
    <source>
        <dbReference type="ARBA" id="ARBA00006472"/>
    </source>
</evidence>
<keyword evidence="5" id="KW-0456">Lyase</keyword>
<evidence type="ECO:0000259" key="6">
    <source>
        <dbReference type="Pfam" id="PF18029"/>
    </source>
</evidence>
<dbReference type="PANTHER" id="PTHR35908:SF1">
    <property type="entry name" value="CONSERVED PROTEIN"/>
    <property type="match status" value="1"/>
</dbReference>
<accession>A0AAU8DNP0</accession>
<dbReference type="InterPro" id="IPR036428">
    <property type="entry name" value="PCD_sf"/>
</dbReference>
<dbReference type="Gene3D" id="3.10.180.10">
    <property type="entry name" value="2,3-Dihydroxybiphenyl 1,2-Dioxygenase, domain 1"/>
    <property type="match status" value="1"/>
</dbReference>
<dbReference type="Pfam" id="PF18029">
    <property type="entry name" value="Glyoxalase_6"/>
    <property type="match status" value="1"/>
</dbReference>
<dbReference type="CDD" id="cd00488">
    <property type="entry name" value="PCD_DCoH"/>
    <property type="match status" value="1"/>
</dbReference>
<dbReference type="EC" id="4.2.1.96" evidence="3"/>
<dbReference type="Pfam" id="PF01329">
    <property type="entry name" value="Pterin_4a"/>
    <property type="match status" value="1"/>
</dbReference>
<dbReference type="SUPFAM" id="SSF55248">
    <property type="entry name" value="PCD-like"/>
    <property type="match status" value="1"/>
</dbReference>
<comment type="catalytic activity">
    <reaction evidence="1">
        <text>(4aS,6R)-4a-hydroxy-L-erythro-5,6,7,8-tetrahydrobiopterin = (6R)-L-erythro-6,7-dihydrobiopterin + H2O</text>
        <dbReference type="Rhea" id="RHEA:11920"/>
        <dbReference type="ChEBI" id="CHEBI:15377"/>
        <dbReference type="ChEBI" id="CHEBI:15642"/>
        <dbReference type="ChEBI" id="CHEBI:43120"/>
        <dbReference type="EC" id="4.2.1.96"/>
    </reaction>
</comment>
<dbReference type="GO" id="GO:0008124">
    <property type="term" value="F:4-alpha-hydroxytetrahydrobiopterin dehydratase activity"/>
    <property type="evidence" value="ECO:0007669"/>
    <property type="project" value="UniProtKB-EC"/>
</dbReference>
<dbReference type="RefSeq" id="WP_353649405.1">
    <property type="nucleotide sequence ID" value="NZ_CP159218.1"/>
</dbReference>
<evidence type="ECO:0000313" key="7">
    <source>
        <dbReference type="EMBL" id="XCG63790.1"/>
    </source>
</evidence>
<dbReference type="InterPro" id="IPR029068">
    <property type="entry name" value="Glyas_Bleomycin-R_OHBP_Dase"/>
</dbReference>
<dbReference type="Gene3D" id="3.30.1360.20">
    <property type="entry name" value="Transcriptional coactivator/pterin dehydratase"/>
    <property type="match status" value="1"/>
</dbReference>
<sequence length="221" mass="23766">MTDARITASEFDAFDLPHWRFVLQRLHTRFRTPDYDTGLALVARIGAAAQEAQHHPEIDLHYGSVGVITSSHDVGGVTSRDIGFARTISAIADELGATADPKSVQVLDMGLNTSNPSRIKPFWQALLGAETDPDDDDGLRDAFGTNVLWFQQSAETSTGPDAPEMRFHADVVVADDAAPDRIAAVLAAGGRMVTEEFAPAFWVLADADGNQACICTAQGRD</sequence>
<dbReference type="EMBL" id="CP159218">
    <property type="protein sequence ID" value="XCG63790.1"/>
    <property type="molecule type" value="Genomic_DNA"/>
</dbReference>
<protein>
    <recommendedName>
        <fullName evidence="4">Putative pterin-4-alpha-carbinolamine dehydratase</fullName>
        <ecNumber evidence="3">4.2.1.96</ecNumber>
    </recommendedName>
</protein>
<dbReference type="AlphaFoldDB" id="A0AAU8DNP0"/>
<dbReference type="InterPro" id="IPR001533">
    <property type="entry name" value="Pterin_deHydtase"/>
</dbReference>
<feature type="domain" description="Glyoxalase-like" evidence="6">
    <location>
        <begin position="111"/>
        <end position="215"/>
    </location>
</feature>
<evidence type="ECO:0000256" key="5">
    <source>
        <dbReference type="ARBA" id="ARBA00023239"/>
    </source>
</evidence>
<dbReference type="PANTHER" id="PTHR35908">
    <property type="entry name" value="HYPOTHETICAL FUSION PROTEIN"/>
    <property type="match status" value="1"/>
</dbReference>
<evidence type="ECO:0000256" key="4">
    <source>
        <dbReference type="ARBA" id="ARBA00021735"/>
    </source>
</evidence>
<dbReference type="SUPFAM" id="SSF54593">
    <property type="entry name" value="Glyoxalase/Bleomycin resistance protein/Dihydroxybiphenyl dioxygenase"/>
    <property type="match status" value="1"/>
</dbReference>
<name>A0AAU8DNP0_9ACTN</name>
<organism evidence="7">
    <name type="scientific">Nakamurella sp. A5-74</name>
    <dbReference type="NCBI Taxonomy" id="3158264"/>
    <lineage>
        <taxon>Bacteria</taxon>
        <taxon>Bacillati</taxon>
        <taxon>Actinomycetota</taxon>
        <taxon>Actinomycetes</taxon>
        <taxon>Nakamurellales</taxon>
        <taxon>Nakamurellaceae</taxon>
        <taxon>Nakamurella</taxon>
    </lineage>
</organism>
<evidence type="ECO:0000256" key="1">
    <source>
        <dbReference type="ARBA" id="ARBA00001554"/>
    </source>
</evidence>
<proteinExistence type="inferred from homology"/>
<gene>
    <name evidence="7" type="ORF">ABLG96_00050</name>
</gene>
<dbReference type="InterPro" id="IPR041581">
    <property type="entry name" value="Glyoxalase_6"/>
</dbReference>
<reference evidence="7" key="1">
    <citation type="submission" date="2024-05" db="EMBL/GenBank/DDBJ databases">
        <authorList>
            <person name="Cai S.Y."/>
            <person name="Jin L.M."/>
            <person name="Li H.R."/>
        </authorList>
    </citation>
    <scope>NUCLEOTIDE SEQUENCE</scope>
    <source>
        <strain evidence="7">A5-74</strain>
    </source>
</reference>
<evidence type="ECO:0000256" key="3">
    <source>
        <dbReference type="ARBA" id="ARBA00013252"/>
    </source>
</evidence>
<comment type="similarity">
    <text evidence="2">Belongs to the pterin-4-alpha-carbinolamine dehydratase family.</text>
</comment>